<evidence type="ECO:0000313" key="2">
    <source>
        <dbReference type="EMBL" id="AGZ43325.1"/>
    </source>
</evidence>
<reference evidence="2 3" key="1">
    <citation type="journal article" date="2014" name="J. Biotechnol.">
        <title>Complete genome sequence of the actinobacterium Actinoplanes friuliensis HAG 010964, producer of the lipopeptide antibiotic friulimycin.</title>
        <authorList>
            <person name="Ruckert C."/>
            <person name="Szczepanowski R."/>
            <person name="Albersmeier A."/>
            <person name="Goesmann A."/>
            <person name="Fischer N."/>
            <person name="Steinkamper A."/>
            <person name="Puhler A."/>
            <person name="Biener R."/>
            <person name="Schwartz D."/>
            <person name="Kalinowski J."/>
        </authorList>
    </citation>
    <scope>NUCLEOTIDE SEQUENCE [LARGE SCALE GENOMIC DNA]</scope>
    <source>
        <strain evidence="2 3">DSM 7358</strain>
    </source>
</reference>
<keyword evidence="1" id="KW-0812">Transmembrane</keyword>
<dbReference type="RefSeq" id="WP_023363918.1">
    <property type="nucleotide sequence ID" value="NC_022657.1"/>
</dbReference>
<keyword evidence="1" id="KW-0472">Membrane</keyword>
<accession>U5W5Q9</accession>
<evidence type="ECO:0000256" key="1">
    <source>
        <dbReference type="SAM" id="Phobius"/>
    </source>
</evidence>
<dbReference type="KEGG" id="afs:AFR_25295"/>
<evidence type="ECO:0000313" key="3">
    <source>
        <dbReference type="Proteomes" id="UP000017746"/>
    </source>
</evidence>
<dbReference type="STRING" id="1246995.AFR_25295"/>
<dbReference type="EMBL" id="CP006272">
    <property type="protein sequence ID" value="AGZ43325.1"/>
    <property type="molecule type" value="Genomic_DNA"/>
</dbReference>
<gene>
    <name evidence="2" type="ORF">AFR_25295</name>
</gene>
<keyword evidence="3" id="KW-1185">Reference proteome</keyword>
<dbReference type="Proteomes" id="UP000017746">
    <property type="component" value="Chromosome"/>
</dbReference>
<organism evidence="2 3">
    <name type="scientific">Actinoplanes friuliensis DSM 7358</name>
    <dbReference type="NCBI Taxonomy" id="1246995"/>
    <lineage>
        <taxon>Bacteria</taxon>
        <taxon>Bacillati</taxon>
        <taxon>Actinomycetota</taxon>
        <taxon>Actinomycetes</taxon>
        <taxon>Micromonosporales</taxon>
        <taxon>Micromonosporaceae</taxon>
        <taxon>Actinoplanes</taxon>
    </lineage>
</organism>
<sequence length="193" mass="20013">MRRDWRDTVHVATDLALLGLLVAVAALPLVTAGAALATASAAIQHHLTHGSWPPAHRSWVVFRRALLPGLLAGLATAAVVTLLIADFLAVRHGAVPGGTPLLVLTAVLVAVVCGYAGLVLVAIGTDPDRPWRTTTRGVPLTRALPAATGVIVLAAVLATLVHPVLVPVLGGYTLFALHVIARRPAQRRKILAG</sequence>
<keyword evidence="1" id="KW-1133">Transmembrane helix</keyword>
<feature type="transmembrane region" description="Helical" evidence="1">
    <location>
        <begin position="101"/>
        <end position="124"/>
    </location>
</feature>
<proteinExistence type="predicted"/>
<feature type="transmembrane region" description="Helical" evidence="1">
    <location>
        <begin position="65"/>
        <end position="89"/>
    </location>
</feature>
<dbReference type="AlphaFoldDB" id="U5W5Q9"/>
<feature type="transmembrane region" description="Helical" evidence="1">
    <location>
        <begin position="144"/>
        <end position="177"/>
    </location>
</feature>
<protein>
    <submittedName>
        <fullName evidence="2">Uncharacterized protein</fullName>
    </submittedName>
</protein>
<name>U5W5Q9_9ACTN</name>
<dbReference type="PATRIC" id="fig|1246995.3.peg.5126"/>
<dbReference type="HOGENOM" id="CLU_092692_0_0_11"/>
<dbReference type="eggNOG" id="ENOG502ZPRT">
    <property type="taxonomic scope" value="Bacteria"/>
</dbReference>